<dbReference type="GO" id="GO:0000155">
    <property type="term" value="F:phosphorelay sensor kinase activity"/>
    <property type="evidence" value="ECO:0007669"/>
    <property type="project" value="InterPro"/>
</dbReference>
<evidence type="ECO:0000256" key="5">
    <source>
        <dbReference type="ARBA" id="ARBA00022679"/>
    </source>
</evidence>
<dbReference type="SMART" id="SM00387">
    <property type="entry name" value="HATPase_c"/>
    <property type="match status" value="1"/>
</dbReference>
<dbReference type="Gene3D" id="1.10.287.130">
    <property type="match status" value="1"/>
</dbReference>
<sequence length="457" mass="50972">MKRLERCLENCSIISQSSLIFAGTIFIVAILNGLLFIALVVHPSVDQSARDFSDLLINSARSIHRFKDGTSRDSDYVQSILETNKLTLGDHRNPLKSMVSFDPYLIHLGDMLRDKVHSSDFSILTSVEESGETYHWVDLDVDGEVIRIGFSEKRSHIHFGWSIILLFVLWTIFTLAGTVLASRKITQPIRDLENDLGKTEHPDGCCVVQEKGPKEIRSLIKNINRLSSRIQTLLKNRTTILVGVSHDLRTPLSRIRVYLELLRSPDNTDLVEKIESDIKVMDELIDSSMDFGEAALSSEIQMVDLGVLIDGVIKQYATSTTPINFTQGKCCHIKTNSTAIRRVVGNLIENAIKFGRDHEVTVYCHKERGDQISHLEVEVKNGGDNIPEELLETVFEPFYRVDESRGNSHLGSGLGLAIARQLAELHGMHLSLRNRSGGSVIASLIIPTDSAEHPAVA</sequence>
<dbReference type="InterPro" id="IPR004358">
    <property type="entry name" value="Sig_transdc_His_kin-like_C"/>
</dbReference>
<keyword evidence="7" id="KW-0418">Kinase</keyword>
<dbReference type="PANTHER" id="PTHR45436:SF5">
    <property type="entry name" value="SENSOR HISTIDINE KINASE TRCS"/>
    <property type="match status" value="1"/>
</dbReference>
<evidence type="ECO:0000313" key="13">
    <source>
        <dbReference type="Proteomes" id="UP000654401"/>
    </source>
</evidence>
<keyword evidence="6 10" id="KW-0812">Transmembrane</keyword>
<protein>
    <recommendedName>
        <fullName evidence="3">histidine kinase</fullName>
        <ecNumber evidence="3">2.7.13.3</ecNumber>
    </recommendedName>
</protein>
<evidence type="ECO:0000256" key="9">
    <source>
        <dbReference type="ARBA" id="ARBA00023136"/>
    </source>
</evidence>
<evidence type="ECO:0000256" key="7">
    <source>
        <dbReference type="ARBA" id="ARBA00022777"/>
    </source>
</evidence>
<dbReference type="Pfam" id="PF00512">
    <property type="entry name" value="HisKA"/>
    <property type="match status" value="1"/>
</dbReference>
<evidence type="ECO:0000259" key="11">
    <source>
        <dbReference type="PROSITE" id="PS50109"/>
    </source>
</evidence>
<dbReference type="PANTHER" id="PTHR45436">
    <property type="entry name" value="SENSOR HISTIDINE KINASE YKOH"/>
    <property type="match status" value="1"/>
</dbReference>
<keyword evidence="8 10" id="KW-1133">Transmembrane helix</keyword>
<organism evidence="12 13">
    <name type="scientific">Candidatus Thiopontia autotrophica</name>
    <dbReference type="NCBI Taxonomy" id="2841688"/>
    <lineage>
        <taxon>Bacteria</taxon>
        <taxon>Pseudomonadati</taxon>
        <taxon>Pseudomonadota</taxon>
        <taxon>Gammaproteobacteria</taxon>
        <taxon>Candidatus Thiopontia</taxon>
    </lineage>
</organism>
<feature type="transmembrane region" description="Helical" evidence="10">
    <location>
        <begin position="159"/>
        <end position="181"/>
    </location>
</feature>
<feature type="transmembrane region" description="Helical" evidence="10">
    <location>
        <begin position="20"/>
        <end position="41"/>
    </location>
</feature>
<evidence type="ECO:0000256" key="8">
    <source>
        <dbReference type="ARBA" id="ARBA00022989"/>
    </source>
</evidence>
<dbReference type="InterPro" id="IPR036890">
    <property type="entry name" value="HATPase_C_sf"/>
</dbReference>
<name>A0A8J6P432_9GAMM</name>
<dbReference type="CDD" id="cd00082">
    <property type="entry name" value="HisKA"/>
    <property type="match status" value="1"/>
</dbReference>
<gene>
    <name evidence="12" type="ORF">H8D24_01320</name>
</gene>
<keyword evidence="5" id="KW-0808">Transferase</keyword>
<evidence type="ECO:0000256" key="2">
    <source>
        <dbReference type="ARBA" id="ARBA00004370"/>
    </source>
</evidence>
<dbReference type="SUPFAM" id="SSF55874">
    <property type="entry name" value="ATPase domain of HSP90 chaperone/DNA topoisomerase II/histidine kinase"/>
    <property type="match status" value="1"/>
</dbReference>
<comment type="caution">
    <text evidence="12">The sequence shown here is derived from an EMBL/GenBank/DDBJ whole genome shotgun (WGS) entry which is preliminary data.</text>
</comment>
<dbReference type="InterPro" id="IPR005467">
    <property type="entry name" value="His_kinase_dom"/>
</dbReference>
<dbReference type="CDD" id="cd00075">
    <property type="entry name" value="HATPase"/>
    <property type="match status" value="1"/>
</dbReference>
<keyword evidence="4" id="KW-0597">Phosphoprotein</keyword>
<comment type="catalytic activity">
    <reaction evidence="1">
        <text>ATP + protein L-histidine = ADP + protein N-phospho-L-histidine.</text>
        <dbReference type="EC" id="2.7.13.3"/>
    </reaction>
</comment>
<dbReference type="InterPro" id="IPR050428">
    <property type="entry name" value="TCS_sensor_his_kinase"/>
</dbReference>
<proteinExistence type="predicted"/>
<dbReference type="InterPro" id="IPR003594">
    <property type="entry name" value="HATPase_dom"/>
</dbReference>
<feature type="domain" description="Histidine kinase" evidence="11">
    <location>
        <begin position="243"/>
        <end position="450"/>
    </location>
</feature>
<reference evidence="12 13" key="1">
    <citation type="submission" date="2020-08" db="EMBL/GenBank/DDBJ databases">
        <title>Bridging the membrane lipid divide: bacteria of the FCB group superphylum have the potential to synthesize archaeal ether lipids.</title>
        <authorList>
            <person name="Villanueva L."/>
            <person name="Von Meijenfeldt F.A.B."/>
            <person name="Westbye A.B."/>
            <person name="Yadav S."/>
            <person name="Hopmans E.C."/>
            <person name="Dutilh B.E."/>
            <person name="Sinninghe Damste J.S."/>
        </authorList>
    </citation>
    <scope>NUCLEOTIDE SEQUENCE [LARGE SCALE GENOMIC DNA]</scope>
    <source>
        <strain evidence="12">NIOZ-UU100</strain>
    </source>
</reference>
<evidence type="ECO:0000256" key="1">
    <source>
        <dbReference type="ARBA" id="ARBA00000085"/>
    </source>
</evidence>
<dbReference type="PROSITE" id="PS50109">
    <property type="entry name" value="HIS_KIN"/>
    <property type="match status" value="1"/>
</dbReference>
<evidence type="ECO:0000256" key="6">
    <source>
        <dbReference type="ARBA" id="ARBA00022692"/>
    </source>
</evidence>
<keyword evidence="9 10" id="KW-0472">Membrane</keyword>
<dbReference type="SMART" id="SM00388">
    <property type="entry name" value="HisKA"/>
    <property type="match status" value="1"/>
</dbReference>
<dbReference type="InterPro" id="IPR036097">
    <property type="entry name" value="HisK_dim/P_sf"/>
</dbReference>
<evidence type="ECO:0000256" key="3">
    <source>
        <dbReference type="ARBA" id="ARBA00012438"/>
    </source>
</evidence>
<dbReference type="SUPFAM" id="SSF47384">
    <property type="entry name" value="Homodimeric domain of signal transducing histidine kinase"/>
    <property type="match status" value="1"/>
</dbReference>
<dbReference type="Gene3D" id="3.30.565.10">
    <property type="entry name" value="Histidine kinase-like ATPase, C-terminal domain"/>
    <property type="match status" value="1"/>
</dbReference>
<dbReference type="Proteomes" id="UP000654401">
    <property type="component" value="Unassembled WGS sequence"/>
</dbReference>
<dbReference type="Pfam" id="PF02518">
    <property type="entry name" value="HATPase_c"/>
    <property type="match status" value="1"/>
</dbReference>
<dbReference type="GO" id="GO:0016020">
    <property type="term" value="C:membrane"/>
    <property type="evidence" value="ECO:0007669"/>
    <property type="project" value="UniProtKB-SubCell"/>
</dbReference>
<evidence type="ECO:0000256" key="4">
    <source>
        <dbReference type="ARBA" id="ARBA00022553"/>
    </source>
</evidence>
<accession>A0A8J6P432</accession>
<dbReference type="EC" id="2.7.13.3" evidence="3"/>
<comment type="subcellular location">
    <subcellularLocation>
        <location evidence="2">Membrane</location>
    </subcellularLocation>
</comment>
<dbReference type="AlphaFoldDB" id="A0A8J6P432"/>
<dbReference type="InterPro" id="IPR003661">
    <property type="entry name" value="HisK_dim/P_dom"/>
</dbReference>
<evidence type="ECO:0000256" key="10">
    <source>
        <dbReference type="SAM" id="Phobius"/>
    </source>
</evidence>
<evidence type="ECO:0000313" key="12">
    <source>
        <dbReference type="EMBL" id="MBC8519035.1"/>
    </source>
</evidence>
<dbReference type="PRINTS" id="PR00344">
    <property type="entry name" value="BCTRLSENSOR"/>
</dbReference>
<dbReference type="EMBL" id="JACNFK010000015">
    <property type="protein sequence ID" value="MBC8519035.1"/>
    <property type="molecule type" value="Genomic_DNA"/>
</dbReference>